<feature type="region of interest" description="Disordered" evidence="1">
    <location>
        <begin position="30"/>
        <end position="80"/>
    </location>
</feature>
<feature type="compositionally biased region" description="Basic and acidic residues" evidence="1">
    <location>
        <begin position="36"/>
        <end position="45"/>
    </location>
</feature>
<dbReference type="AlphaFoldDB" id="A0A8R1EFR4"/>
<proteinExistence type="predicted"/>
<keyword evidence="4" id="KW-1185">Reference proteome</keyword>
<organism evidence="3 4">
    <name type="scientific">Caenorhabditis japonica</name>
    <dbReference type="NCBI Taxonomy" id="281687"/>
    <lineage>
        <taxon>Eukaryota</taxon>
        <taxon>Metazoa</taxon>
        <taxon>Ecdysozoa</taxon>
        <taxon>Nematoda</taxon>
        <taxon>Chromadorea</taxon>
        <taxon>Rhabditida</taxon>
        <taxon>Rhabditina</taxon>
        <taxon>Rhabditomorpha</taxon>
        <taxon>Rhabditoidea</taxon>
        <taxon>Rhabditidae</taxon>
        <taxon>Peloderinae</taxon>
        <taxon>Caenorhabditis</taxon>
    </lineage>
</organism>
<evidence type="ECO:0000256" key="1">
    <source>
        <dbReference type="SAM" id="MobiDB-lite"/>
    </source>
</evidence>
<evidence type="ECO:0000313" key="3">
    <source>
        <dbReference type="EnsemblMetazoa" id="CJA34869.1"/>
    </source>
</evidence>
<dbReference type="Proteomes" id="UP000005237">
    <property type="component" value="Unassembled WGS sequence"/>
</dbReference>
<dbReference type="EnsemblMetazoa" id="CJA34869.1">
    <property type="protein sequence ID" value="CJA34869.1"/>
    <property type="gene ID" value="WBGene00210716"/>
</dbReference>
<reference evidence="4" key="1">
    <citation type="submission" date="2010-08" db="EMBL/GenBank/DDBJ databases">
        <authorList>
            <consortium name="Caenorhabditis japonica Sequencing Consortium"/>
            <person name="Wilson R.K."/>
        </authorList>
    </citation>
    <scope>NUCLEOTIDE SEQUENCE [LARGE SCALE GENOMIC DNA]</scope>
    <source>
        <strain evidence="4">DF5081</strain>
    </source>
</reference>
<evidence type="ECO:0000313" key="4">
    <source>
        <dbReference type="Proteomes" id="UP000005237"/>
    </source>
</evidence>
<feature type="chain" id="PRO_5035859041" description="Secreted protein" evidence="2">
    <location>
        <begin position="19"/>
        <end position="80"/>
    </location>
</feature>
<sequence>MKWGKQIVLVHLAHLMNALSVQLVWKQSSAPTCPKRNSEGVKDGKLVSIGGGDPSSKPNTSWIITTEHLPHEVSSPVKTK</sequence>
<feature type="signal peptide" evidence="2">
    <location>
        <begin position="1"/>
        <end position="18"/>
    </location>
</feature>
<accession>A0A8R1EFR4</accession>
<evidence type="ECO:0008006" key="5">
    <source>
        <dbReference type="Google" id="ProtNLM"/>
    </source>
</evidence>
<name>A0A8R1EFR4_CAEJA</name>
<evidence type="ECO:0000256" key="2">
    <source>
        <dbReference type="SAM" id="SignalP"/>
    </source>
</evidence>
<reference evidence="3" key="2">
    <citation type="submission" date="2022-06" db="UniProtKB">
        <authorList>
            <consortium name="EnsemblMetazoa"/>
        </authorList>
    </citation>
    <scope>IDENTIFICATION</scope>
    <source>
        <strain evidence="3">DF5081</strain>
    </source>
</reference>
<protein>
    <recommendedName>
        <fullName evidence="5">Secreted protein</fullName>
    </recommendedName>
</protein>
<keyword evidence="2" id="KW-0732">Signal</keyword>